<name>Q4UG34_THEAN</name>
<dbReference type="RefSeq" id="XP_954632.1">
    <property type="nucleotide sequence ID" value="XM_949539.1"/>
</dbReference>
<gene>
    <name evidence="1" type="ORF">TA19945</name>
</gene>
<dbReference type="EMBL" id="CR940347">
    <property type="protein sequence ID" value="CAI73955.1"/>
    <property type="molecule type" value="Genomic_DNA"/>
</dbReference>
<protein>
    <submittedName>
        <fullName evidence="1">Uncharacterized protein</fullName>
    </submittedName>
</protein>
<organism evidence="1 2">
    <name type="scientific">Theileria annulata</name>
    <dbReference type="NCBI Taxonomy" id="5874"/>
    <lineage>
        <taxon>Eukaryota</taxon>
        <taxon>Sar</taxon>
        <taxon>Alveolata</taxon>
        <taxon>Apicomplexa</taxon>
        <taxon>Aconoidasida</taxon>
        <taxon>Piroplasmida</taxon>
        <taxon>Theileriidae</taxon>
        <taxon>Theileria</taxon>
    </lineage>
</organism>
<dbReference type="InParanoid" id="Q4UG34"/>
<accession>Q4UG34</accession>
<evidence type="ECO:0000313" key="1">
    <source>
        <dbReference type="EMBL" id="CAI73955.1"/>
    </source>
</evidence>
<evidence type="ECO:0000313" key="2">
    <source>
        <dbReference type="Proteomes" id="UP000001950"/>
    </source>
</evidence>
<dbReference type="KEGG" id="tan:TA19945"/>
<dbReference type="GeneID" id="3864159"/>
<proteinExistence type="predicted"/>
<reference evidence="1 2" key="1">
    <citation type="journal article" date="2005" name="Science">
        <title>Genome of the host-cell transforming parasite Theileria annulata compared with T. parva.</title>
        <authorList>
            <person name="Pain A."/>
            <person name="Renauld H."/>
            <person name="Berriman M."/>
            <person name="Murphy L."/>
            <person name="Yeats C.A."/>
            <person name="Weir W."/>
            <person name="Kerhornou A."/>
            <person name="Aslett M."/>
            <person name="Bishop R."/>
            <person name="Bouchier C."/>
            <person name="Cochet M."/>
            <person name="Coulson R.M.R."/>
            <person name="Cronin A."/>
            <person name="de Villiers E.P."/>
            <person name="Fraser A."/>
            <person name="Fosker N."/>
            <person name="Gardner M."/>
            <person name="Goble A."/>
            <person name="Griffiths-Jones S."/>
            <person name="Harris D.E."/>
            <person name="Katzer F."/>
            <person name="Larke N."/>
            <person name="Lord A."/>
            <person name="Maser P."/>
            <person name="McKellar S."/>
            <person name="Mooney P."/>
            <person name="Morton F."/>
            <person name="Nene V."/>
            <person name="O'Neil S."/>
            <person name="Price C."/>
            <person name="Quail M.A."/>
            <person name="Rabbinowitsch E."/>
            <person name="Rawlings N.D."/>
            <person name="Rutter S."/>
            <person name="Saunders D."/>
            <person name="Seeger K."/>
            <person name="Shah T."/>
            <person name="Squares R."/>
            <person name="Squares S."/>
            <person name="Tivey A."/>
            <person name="Walker A.R."/>
            <person name="Woodward J."/>
            <person name="Dobbelaere D.A.E."/>
            <person name="Langsley G."/>
            <person name="Rajandream M.A."/>
            <person name="McKeever D."/>
            <person name="Shiels B."/>
            <person name="Tait A."/>
            <person name="Barrell B.G."/>
            <person name="Hall N."/>
        </authorList>
    </citation>
    <scope>NUCLEOTIDE SEQUENCE [LARGE SCALE GENOMIC DNA]</scope>
    <source>
        <strain evidence="2">Ankara</strain>
    </source>
</reference>
<dbReference type="OrthoDB" id="360655at2759"/>
<keyword evidence="2" id="KW-1185">Reference proteome</keyword>
<sequence length="910" mass="106049">MDISNNHGFPSIDEALLTKIVDFIHPRDRCLFQLTNLGEETEFLKELSKNDFKIHLINKEFEVGEDELEHFYKRIESLSFLNSSLDKFLTERNDNRYSKFMDTTFYTSFSNEFEKTVSKNLTETRKYFDEYKNSTLQNYTKILTGYKRLNSLKSYVPFLQHFKEMYLISEYSKKVNVPVIYRILSCVWGINKANKVSESDSRVLETFFFNFLKDQFSRSIDKFLTNIFVKNQYSYDACDKLLILLILGQSSEKSCDYVIKFLKNELLCITSLTIQKYLVLEEDVDKINRYGFRKNDVATQSCLICPNLYLVVICKILSEYMSFFQNLTSNLNYESKIMKPSNSKGVNTYITRLNIFLKSFDRVDYYLYYRKSLDLFVSKLTLLADYTFDILSKVLSGFNFNSIHDSNDVLKILLLILYYKVLQTDLKGSGNKTEENSIYKHVGLDAELSEILDKFCSKNLAFVQEYECKDSSSGLEGLERVISTIVLDYVGKLTSESLDNISISMVSDKLERIVINPFPLKSFKMDYFCRIFKNFINNGNFISFGEFKFTSQNPYLGWTPNLNFATVNVSQLNNLSNYSPGDENKARLFKDYGGVYTVTSKVVLNSYEKYLKLMFLNQRSCVDVAMNLTRVIDEFIYNNVYSCGLDYCVIENLKKFKKVLNFQGKFSERLNGVGICDTFRQENFEPYDVPISSRTFSESTKSTSDLNRLSQVVNSVESSYTILESLIPLISQNSDKFPEFCKYLTDYYNERNEVVSELRVMLYHIATYNLLRPKIPSVKLLEALNDNEPLHTDLDQMFADFNNHLLFLKEFIESADSGSFPIMVCVFLWDSITNVLKDTFKPIFNLINKCSNSDLEKEMSKRYSENLKLSNLIRAKYVDRVKTDYNSHRDEIANMSTYYSLVDKLICSLK</sequence>
<dbReference type="Proteomes" id="UP000001950">
    <property type="component" value="Chromosome 1"/>
</dbReference>
<dbReference type="OMA" id="NYESKIM"/>
<dbReference type="VEuPathDB" id="PiroplasmaDB:TA19945"/>
<dbReference type="eggNOG" id="ENOG502QX3D">
    <property type="taxonomic scope" value="Eukaryota"/>
</dbReference>
<dbReference type="AlphaFoldDB" id="Q4UG34"/>